<dbReference type="Pfam" id="PF26133">
    <property type="entry name" value="DUF8039"/>
    <property type="match status" value="1"/>
</dbReference>
<sequence length="678" mass="73764">MMEDNEEEEDDDNYMFLEYGDTARGEAEDEEAPDEPILDDDLRRAIVDAHREADTVLCPLGLDVQKIHACIIDCILYRGEEYENKGECPVCGALRYKIRRDDPGDVEGDDEPPRKRVPAKVMCSRENPPSPKSPSSSPEAAARTDALRLPKSPPPSSSPAAVVLTRAAAPPALRALPPHAPPIRVLSAGAPPAARPCPLRRRPSDRQSASSPPSSRAAPPVLARAPPVSETMEHDKDEDNEYILQDMIFDGGNNEGDGDDDVISSFLNNHDEGVELSSEEVEGEAERSGEKNKTPDFTGATEKLKDQWADFVKYRTSETAKKRSAINKINAAKKTYHHCMMSAGYKGVIPRMEKEENDLVDKDVEPETKDWARKAKLWFYGMGGRLDPVTGKCIFTEEQLAAPLAALKTAMNDVKDGKFRPDREKDELSRALGNKEKTGQTRDTEGSVPWKYGFPDSTDTYRSRGRKKKGDDDRLKKLEEIVAGQQKVLESITSQQGTDPYKQLGDPALLDSTGPGSHRKSSVASAELPADDHDAMTEAARYPVDDITQQENCEMHVKFMNISVKVADGFALPCKAKGTYHYVPIPDGYAVVGVDEVVKEWEKLELEIPAGEDRELTELGEDKASSVSSGASPISAALAVSAASAISSGASPIPAASADSAACEDSTPGAKADQQSGR</sequence>
<feature type="region of interest" description="Disordered" evidence="1">
    <location>
        <begin position="178"/>
        <end position="236"/>
    </location>
</feature>
<dbReference type="PANTHER" id="PTHR33018:SF34">
    <property type="entry name" value="OS02G0472350 PROTEIN"/>
    <property type="match status" value="1"/>
</dbReference>
<reference evidence="3" key="1">
    <citation type="submission" date="2023-07" db="EMBL/GenBank/DDBJ databases">
        <title>A chromosome-level genome assembly of Lolium multiflorum.</title>
        <authorList>
            <person name="Chen Y."/>
            <person name="Copetti D."/>
            <person name="Kolliker R."/>
            <person name="Studer B."/>
        </authorList>
    </citation>
    <scope>NUCLEOTIDE SEQUENCE</scope>
    <source>
        <strain evidence="3">02402/16</strain>
        <tissue evidence="3">Leaf</tissue>
    </source>
</reference>
<feature type="region of interest" description="Disordered" evidence="1">
    <location>
        <begin position="100"/>
        <end position="161"/>
    </location>
</feature>
<feature type="region of interest" description="Disordered" evidence="1">
    <location>
        <begin position="649"/>
        <end position="678"/>
    </location>
</feature>
<dbReference type="InterPro" id="IPR058352">
    <property type="entry name" value="DUF8039"/>
</dbReference>
<name>A0AAD8RHJ7_LOLMU</name>
<dbReference type="PANTHER" id="PTHR33018">
    <property type="entry name" value="OS10G0338966 PROTEIN-RELATED"/>
    <property type="match status" value="1"/>
</dbReference>
<proteinExistence type="predicted"/>
<dbReference type="Proteomes" id="UP001231189">
    <property type="component" value="Unassembled WGS sequence"/>
</dbReference>
<feature type="region of interest" description="Disordered" evidence="1">
    <location>
        <begin position="273"/>
        <end position="298"/>
    </location>
</feature>
<evidence type="ECO:0000256" key="1">
    <source>
        <dbReference type="SAM" id="MobiDB-lite"/>
    </source>
</evidence>
<feature type="compositionally biased region" description="Basic and acidic residues" evidence="1">
    <location>
        <begin position="416"/>
        <end position="445"/>
    </location>
</feature>
<gene>
    <name evidence="3" type="ORF">QYE76_026383</name>
</gene>
<accession>A0AAD8RHJ7</accession>
<feature type="compositionally biased region" description="Low complexity" evidence="1">
    <location>
        <begin position="649"/>
        <end position="661"/>
    </location>
</feature>
<organism evidence="3 4">
    <name type="scientific">Lolium multiflorum</name>
    <name type="common">Italian ryegrass</name>
    <name type="synonym">Lolium perenne subsp. multiflorum</name>
    <dbReference type="NCBI Taxonomy" id="4521"/>
    <lineage>
        <taxon>Eukaryota</taxon>
        <taxon>Viridiplantae</taxon>
        <taxon>Streptophyta</taxon>
        <taxon>Embryophyta</taxon>
        <taxon>Tracheophyta</taxon>
        <taxon>Spermatophyta</taxon>
        <taxon>Magnoliopsida</taxon>
        <taxon>Liliopsida</taxon>
        <taxon>Poales</taxon>
        <taxon>Poaceae</taxon>
        <taxon>BOP clade</taxon>
        <taxon>Pooideae</taxon>
        <taxon>Poodae</taxon>
        <taxon>Poeae</taxon>
        <taxon>Poeae Chloroplast Group 2 (Poeae type)</taxon>
        <taxon>Loliodinae</taxon>
        <taxon>Loliinae</taxon>
        <taxon>Lolium</taxon>
    </lineage>
</organism>
<feature type="domain" description="DUF8039" evidence="2">
    <location>
        <begin position="542"/>
        <end position="625"/>
    </location>
</feature>
<evidence type="ECO:0000259" key="2">
    <source>
        <dbReference type="Pfam" id="PF26133"/>
    </source>
</evidence>
<dbReference type="AlphaFoldDB" id="A0AAD8RHJ7"/>
<comment type="caution">
    <text evidence="3">The sequence shown here is derived from an EMBL/GenBank/DDBJ whole genome shotgun (WGS) entry which is preliminary data.</text>
</comment>
<feature type="region of interest" description="Disordered" evidence="1">
    <location>
        <begin position="416"/>
        <end position="473"/>
    </location>
</feature>
<protein>
    <recommendedName>
        <fullName evidence="2">DUF8039 domain-containing protein</fullName>
    </recommendedName>
</protein>
<dbReference type="EMBL" id="JAUUTY010000006">
    <property type="protein sequence ID" value="KAK1620866.1"/>
    <property type="molecule type" value="Genomic_DNA"/>
</dbReference>
<evidence type="ECO:0000313" key="4">
    <source>
        <dbReference type="Proteomes" id="UP001231189"/>
    </source>
</evidence>
<feature type="compositionally biased region" description="Low complexity" evidence="1">
    <location>
        <begin position="206"/>
        <end position="229"/>
    </location>
</feature>
<keyword evidence="4" id="KW-1185">Reference proteome</keyword>
<feature type="region of interest" description="Disordered" evidence="1">
    <location>
        <begin position="490"/>
        <end position="531"/>
    </location>
</feature>
<feature type="compositionally biased region" description="Basic and acidic residues" evidence="1">
    <location>
        <begin position="284"/>
        <end position="294"/>
    </location>
</feature>
<evidence type="ECO:0000313" key="3">
    <source>
        <dbReference type="EMBL" id="KAK1620866.1"/>
    </source>
</evidence>